<keyword evidence="4" id="KW-1185">Reference proteome</keyword>
<evidence type="ECO:0000313" key="3">
    <source>
        <dbReference type="EMBL" id="KAJ7709639.1"/>
    </source>
</evidence>
<sequence>MNTESEKPVVYAPRNQSKSVPLTNVKLEYTVGSSSAGFSSDAGTAFYALYLFWSIGSKRRRIWSDDEDDDSSSDSEPDQKRVEISPISDPHLRLPRGGDSFLDFYDHQGTAFVDKTRCILELPDKFWCLLLRPPRFGKTSFLSTMEHYYNIHGAKHFSPRFGSLRVVTEAAHPIPRHSQHLCLSFGLSGIRLRPDMDFIASELKFNSSLALRGFLLDYATELQLSDPAKFFADGRGDPFVKVFELVRARGYTLFVGLDDYDTPTQLRSFAHQHYPATDAGLASARDIEDLVDSCFWCPLLAGADVIDKLLVTGTFLVKYSALDNLQPIPSLQTSCGFTEEEALTFARAVLDKTTDAAELTRSCGGYIFPSGPEDDLNVGAETLFHPQQIIARISQVSLQRPYVDRSFKLLVDLLGVLPEKSSVPGAVTLDGLVDLVAAGAVEINETDAALGFDATSVPWTALAHAGALTYDRQLKGTLRVANNTVLDLIHARIDTHFANRHDLRYTFLTTWSDYSLGDDPKSFLDLLSQVLCDLGRASFGRKYEPNMRGVLELVMRNVHISDGPAMAPILFANGPRLQIPGYRGYRGAKVHVWELNTLTLMGMWQATSPNDDTPTIEALRKLHEELIHDDEEHLLARSCRVWSTDLGAMETRLVGSFLDPEPEDPQFLAVGAARVLLRQRPTIPDPSNPDL</sequence>
<feature type="domain" description="AAA-ATPase-like" evidence="2">
    <location>
        <begin position="107"/>
        <end position="265"/>
    </location>
</feature>
<evidence type="ECO:0000256" key="1">
    <source>
        <dbReference type="SAM" id="MobiDB-lite"/>
    </source>
</evidence>
<comment type="caution">
    <text evidence="3">The sequence shown here is derived from an EMBL/GenBank/DDBJ whole genome shotgun (WGS) entry which is preliminary data.</text>
</comment>
<feature type="compositionally biased region" description="Acidic residues" evidence="1">
    <location>
        <begin position="65"/>
        <end position="76"/>
    </location>
</feature>
<evidence type="ECO:0000313" key="4">
    <source>
        <dbReference type="Proteomes" id="UP001221757"/>
    </source>
</evidence>
<dbReference type="Proteomes" id="UP001221757">
    <property type="component" value="Unassembled WGS sequence"/>
</dbReference>
<name>A0AAD7MC33_MYCRO</name>
<gene>
    <name evidence="3" type="ORF">B0H17DRAFT_1324528</name>
</gene>
<dbReference type="AlphaFoldDB" id="A0AAD7MC33"/>
<dbReference type="PANTHER" id="PTHR34825:SF1">
    <property type="entry name" value="AAA-ATPASE-LIKE DOMAIN-CONTAINING PROTEIN"/>
    <property type="match status" value="1"/>
</dbReference>
<dbReference type="EMBL" id="JARKIE010000002">
    <property type="protein sequence ID" value="KAJ7709639.1"/>
    <property type="molecule type" value="Genomic_DNA"/>
</dbReference>
<protein>
    <recommendedName>
        <fullName evidence="2">AAA-ATPase-like domain-containing protein</fullName>
    </recommendedName>
</protein>
<dbReference type="PANTHER" id="PTHR34825">
    <property type="entry name" value="CONSERVED PROTEIN, WITH A WEAK D-GALACTARATE DEHYDRATASE/ALTRONATE HYDROLASE DOMAIN"/>
    <property type="match status" value="1"/>
</dbReference>
<dbReference type="InterPro" id="IPR018631">
    <property type="entry name" value="AAA-ATPase-like_dom"/>
</dbReference>
<proteinExistence type="predicted"/>
<accession>A0AAD7MC33</accession>
<dbReference type="Pfam" id="PF09820">
    <property type="entry name" value="AAA-ATPase_like"/>
    <property type="match status" value="1"/>
</dbReference>
<reference evidence="3" key="1">
    <citation type="submission" date="2023-03" db="EMBL/GenBank/DDBJ databases">
        <title>Massive genome expansion in bonnet fungi (Mycena s.s.) driven by repeated elements and novel gene families across ecological guilds.</title>
        <authorList>
            <consortium name="Lawrence Berkeley National Laboratory"/>
            <person name="Harder C.B."/>
            <person name="Miyauchi S."/>
            <person name="Viragh M."/>
            <person name="Kuo A."/>
            <person name="Thoen E."/>
            <person name="Andreopoulos B."/>
            <person name="Lu D."/>
            <person name="Skrede I."/>
            <person name="Drula E."/>
            <person name="Henrissat B."/>
            <person name="Morin E."/>
            <person name="Kohler A."/>
            <person name="Barry K."/>
            <person name="LaButti K."/>
            <person name="Morin E."/>
            <person name="Salamov A."/>
            <person name="Lipzen A."/>
            <person name="Mereny Z."/>
            <person name="Hegedus B."/>
            <person name="Baldrian P."/>
            <person name="Stursova M."/>
            <person name="Weitz H."/>
            <person name="Taylor A."/>
            <person name="Grigoriev I.V."/>
            <person name="Nagy L.G."/>
            <person name="Martin F."/>
            <person name="Kauserud H."/>
        </authorList>
    </citation>
    <scope>NUCLEOTIDE SEQUENCE</scope>
    <source>
        <strain evidence="3">CBHHK067</strain>
    </source>
</reference>
<feature type="region of interest" description="Disordered" evidence="1">
    <location>
        <begin position="63"/>
        <end position="89"/>
    </location>
</feature>
<evidence type="ECO:0000259" key="2">
    <source>
        <dbReference type="Pfam" id="PF09820"/>
    </source>
</evidence>
<organism evidence="3 4">
    <name type="scientific">Mycena rosella</name>
    <name type="common">Pink bonnet</name>
    <name type="synonym">Agaricus rosellus</name>
    <dbReference type="NCBI Taxonomy" id="1033263"/>
    <lineage>
        <taxon>Eukaryota</taxon>
        <taxon>Fungi</taxon>
        <taxon>Dikarya</taxon>
        <taxon>Basidiomycota</taxon>
        <taxon>Agaricomycotina</taxon>
        <taxon>Agaricomycetes</taxon>
        <taxon>Agaricomycetidae</taxon>
        <taxon>Agaricales</taxon>
        <taxon>Marasmiineae</taxon>
        <taxon>Mycenaceae</taxon>
        <taxon>Mycena</taxon>
    </lineage>
</organism>